<evidence type="ECO:0000313" key="1">
    <source>
        <dbReference type="EMBL" id="OQP48923.1"/>
    </source>
</evidence>
<dbReference type="EMBL" id="LWBP01000231">
    <property type="protein sequence ID" value="OQP48923.1"/>
    <property type="molecule type" value="Genomic_DNA"/>
</dbReference>
<dbReference type="AlphaFoldDB" id="A0A1V9ERX9"/>
<dbReference type="STRING" id="550983.A4R26_31265"/>
<keyword evidence="2" id="KW-1185">Reference proteome</keyword>
<evidence type="ECO:0000313" key="2">
    <source>
        <dbReference type="Proteomes" id="UP000192276"/>
    </source>
</evidence>
<sequence length="379" mass="43557">MKKNMQNDELRLLQNERNGICISIILPTHPLSPDRRTDRVQLEKDIQQARSHIQSRYGNAVTGSLMQKIDDLYNQLDFMHSTAGVGLFVSGHVQKLVRFFFPVKERVSISDKFDIRDLLYASFYDVPYCVLVLSQKVAKLYNGNLNTVIEIADKYFPVKNSDEYEYNRPSRGSSYAGYSNVKEFKKDKSVTEEIRLKSFFRKTDELLHNYLNIDTPIIAAGDNKDLVYFSEVSEHDQNIACNIPGNYTAYSERELGNLTWKAMKQFLDNKKENLTGDLREQIGTGGPVITGNAIGEIWRAALDGRGYKLFVEKDHSLTGYVSDNNEYELYLHPPKHAYTIVPDIVNRIIELVTEKYGEVILVENDALRDHSRMALLTRY</sequence>
<organism evidence="1 2">
    <name type="scientific">Niastella populi</name>
    <dbReference type="NCBI Taxonomy" id="550983"/>
    <lineage>
        <taxon>Bacteria</taxon>
        <taxon>Pseudomonadati</taxon>
        <taxon>Bacteroidota</taxon>
        <taxon>Chitinophagia</taxon>
        <taxon>Chitinophagales</taxon>
        <taxon>Chitinophagaceae</taxon>
        <taxon>Niastella</taxon>
    </lineage>
</organism>
<dbReference type="Pfam" id="PF18845">
    <property type="entry name" value="baeRF_family3"/>
    <property type="match status" value="1"/>
</dbReference>
<proteinExistence type="predicted"/>
<accession>A0A1V9ERX9</accession>
<reference evidence="2" key="1">
    <citation type="submission" date="2016-04" db="EMBL/GenBank/DDBJ databases">
        <authorList>
            <person name="Chen L."/>
            <person name="Zhuang W."/>
            <person name="Wang G."/>
        </authorList>
    </citation>
    <scope>NUCLEOTIDE SEQUENCE [LARGE SCALE GENOMIC DNA]</scope>
    <source>
        <strain evidence="2">208</strain>
    </source>
</reference>
<comment type="caution">
    <text evidence="1">The sequence shown here is derived from an EMBL/GenBank/DDBJ whole genome shotgun (WGS) entry which is preliminary data.</text>
</comment>
<dbReference type="RefSeq" id="WP_242675058.1">
    <property type="nucleotide sequence ID" value="NZ_LWBP01000231.1"/>
</dbReference>
<dbReference type="InterPro" id="IPR041289">
    <property type="entry name" value="Bact_RF_family3"/>
</dbReference>
<gene>
    <name evidence="1" type="ORF">A4R26_31265</name>
</gene>
<protein>
    <submittedName>
        <fullName evidence="1">Uncharacterized protein</fullName>
    </submittedName>
</protein>
<dbReference type="Proteomes" id="UP000192276">
    <property type="component" value="Unassembled WGS sequence"/>
</dbReference>
<name>A0A1V9ERX9_9BACT</name>